<sequence length="113" mass="12751">MHEEDFSRRITSLEARMSRIEKLMQQLLLTLTSSHAHMEQTQILRNILQELRSDSNVHTAEAISPVTGVPQERPEIAAIRQALLSGNKLKAIQLYRSLYGVGLQEAQNAINAM</sequence>
<dbReference type="Proteomes" id="UP000004508">
    <property type="component" value="Unassembled WGS sequence"/>
</dbReference>
<dbReference type="OrthoDB" id="3298842at2"/>
<dbReference type="InParanoid" id="D6U7S4"/>
<dbReference type="STRING" id="485913.Krac_0464"/>
<dbReference type="AlphaFoldDB" id="D6U7S4"/>
<comment type="caution">
    <text evidence="1">The sequence shown here is derived from an EMBL/GenBank/DDBJ whole genome shotgun (WGS) entry which is preliminary data.</text>
</comment>
<evidence type="ECO:0000313" key="2">
    <source>
        <dbReference type="Proteomes" id="UP000004508"/>
    </source>
</evidence>
<dbReference type="RefSeq" id="WP_007922152.1">
    <property type="nucleotide sequence ID" value="NZ_ADVG01000005.1"/>
</dbReference>
<reference evidence="1 2" key="1">
    <citation type="journal article" date="2011" name="Stand. Genomic Sci.">
        <title>Non-contiguous finished genome sequence and contextual data of the filamentous soil bacterium Ktedonobacter racemifer type strain (SOSP1-21).</title>
        <authorList>
            <person name="Chang Y.J."/>
            <person name="Land M."/>
            <person name="Hauser L."/>
            <person name="Chertkov O."/>
            <person name="Del Rio T.G."/>
            <person name="Nolan M."/>
            <person name="Copeland A."/>
            <person name="Tice H."/>
            <person name="Cheng J.F."/>
            <person name="Lucas S."/>
            <person name="Han C."/>
            <person name="Goodwin L."/>
            <person name="Pitluck S."/>
            <person name="Ivanova N."/>
            <person name="Ovchinikova G."/>
            <person name="Pati A."/>
            <person name="Chen A."/>
            <person name="Palaniappan K."/>
            <person name="Mavromatis K."/>
            <person name="Liolios K."/>
            <person name="Brettin T."/>
            <person name="Fiebig A."/>
            <person name="Rohde M."/>
            <person name="Abt B."/>
            <person name="Goker M."/>
            <person name="Detter J.C."/>
            <person name="Woyke T."/>
            <person name="Bristow J."/>
            <person name="Eisen J.A."/>
            <person name="Markowitz V."/>
            <person name="Hugenholtz P."/>
            <person name="Kyrpides N.C."/>
            <person name="Klenk H.P."/>
            <person name="Lapidus A."/>
        </authorList>
    </citation>
    <scope>NUCLEOTIDE SEQUENCE [LARGE SCALE GENOMIC DNA]</scope>
    <source>
        <strain evidence="2">DSM 44963</strain>
    </source>
</reference>
<accession>D6U7S4</accession>
<protein>
    <recommendedName>
        <fullName evidence="3">Ribosomal protein L7/L12 C-terminal domain-containing protein</fullName>
    </recommendedName>
</protein>
<name>D6U7S4_KTERA</name>
<evidence type="ECO:0008006" key="3">
    <source>
        <dbReference type="Google" id="ProtNLM"/>
    </source>
</evidence>
<dbReference type="EMBL" id="ADVG01000005">
    <property type="protein sequence ID" value="EFH79935.1"/>
    <property type="molecule type" value="Genomic_DNA"/>
</dbReference>
<organism evidence="1 2">
    <name type="scientific">Ktedonobacter racemifer DSM 44963</name>
    <dbReference type="NCBI Taxonomy" id="485913"/>
    <lineage>
        <taxon>Bacteria</taxon>
        <taxon>Bacillati</taxon>
        <taxon>Chloroflexota</taxon>
        <taxon>Ktedonobacteria</taxon>
        <taxon>Ktedonobacterales</taxon>
        <taxon>Ktedonobacteraceae</taxon>
        <taxon>Ktedonobacter</taxon>
    </lineage>
</organism>
<keyword evidence="2" id="KW-1185">Reference proteome</keyword>
<gene>
    <name evidence="1" type="ORF">Krac_0464</name>
</gene>
<evidence type="ECO:0000313" key="1">
    <source>
        <dbReference type="EMBL" id="EFH79935.1"/>
    </source>
</evidence>
<proteinExistence type="predicted"/>